<evidence type="ECO:0000313" key="3">
    <source>
        <dbReference type="Proteomes" id="UP000589085"/>
    </source>
</evidence>
<accession>A0A7W4IDF9</accession>
<dbReference type="Proteomes" id="UP000589085">
    <property type="component" value="Unassembled WGS sequence"/>
</dbReference>
<dbReference type="EMBL" id="JABEQJ010000013">
    <property type="protein sequence ID" value="MBB2160714.1"/>
    <property type="molecule type" value="Genomic_DNA"/>
</dbReference>
<dbReference type="RefSeq" id="WP_182997579.1">
    <property type="nucleotide sequence ID" value="NZ_JABEQJ010000013.1"/>
</dbReference>
<feature type="chain" id="PRO_5030971334" evidence="1">
    <location>
        <begin position="32"/>
        <end position="362"/>
    </location>
</feature>
<sequence length="362" mass="37389">MTRPPARLLPARLAKMAAVMMAASTPSTPVAAGTKASPVVPPAARSAASAIVPSGRCVAHVLSLPLLTGDGSPGVPVSFDGIEGMAFLGLSQESLGVFERPGTHYPHGRPLTVETVTGTGKTAETEVDELRLDRGSAHHVRAVILGQIGDTRVAGRPVLGVVGYDILGNYDVLMDFPGHTVTLFKESGAPACPPLPTLLGERTYAAPLLPDGRGMMVMLQVSIGGAPLGMQAEPASNASIVRTADAADIGVTAATLAGDPRSRTDAGTAIIGRRHRFDHIVIGTWHADALAADVTGARFNMLGMDFFRGRRVLFAFPTGMLYFSDTHPAAGAPASAGFSLAQSRLADVAVQEQDDAPAAPGH</sequence>
<evidence type="ECO:0000256" key="1">
    <source>
        <dbReference type="SAM" id="SignalP"/>
    </source>
</evidence>
<dbReference type="AlphaFoldDB" id="A0A7W4IDF9"/>
<evidence type="ECO:0000313" key="2">
    <source>
        <dbReference type="EMBL" id="MBB2160714.1"/>
    </source>
</evidence>
<keyword evidence="1" id="KW-0732">Signal</keyword>
<proteinExistence type="predicted"/>
<organism evidence="2 3">
    <name type="scientific">Gluconacetobacter sacchari</name>
    <dbReference type="NCBI Taxonomy" id="92759"/>
    <lineage>
        <taxon>Bacteria</taxon>
        <taxon>Pseudomonadati</taxon>
        <taxon>Pseudomonadota</taxon>
        <taxon>Alphaproteobacteria</taxon>
        <taxon>Acetobacterales</taxon>
        <taxon>Acetobacteraceae</taxon>
        <taxon>Gluconacetobacter</taxon>
    </lineage>
</organism>
<dbReference type="Pfam" id="PF13650">
    <property type="entry name" value="Asp_protease_2"/>
    <property type="match status" value="1"/>
</dbReference>
<comment type="caution">
    <text evidence="2">The sequence shown here is derived from an EMBL/GenBank/DDBJ whole genome shotgun (WGS) entry which is preliminary data.</text>
</comment>
<name>A0A7W4IDF9_9PROT</name>
<reference evidence="2 3" key="1">
    <citation type="submission" date="2020-04" db="EMBL/GenBank/DDBJ databases">
        <title>Description of novel Gluconacetobacter.</title>
        <authorList>
            <person name="Sombolestani A."/>
        </authorList>
    </citation>
    <scope>NUCLEOTIDE SEQUENCE [LARGE SCALE GENOMIC DNA]</scope>
    <source>
        <strain evidence="2 3">LMG 19747</strain>
    </source>
</reference>
<gene>
    <name evidence="2" type="ORF">HLH48_11115</name>
</gene>
<protein>
    <submittedName>
        <fullName evidence="2">Uncharacterized protein</fullName>
    </submittedName>
</protein>
<feature type="signal peptide" evidence="1">
    <location>
        <begin position="1"/>
        <end position="31"/>
    </location>
</feature>